<feature type="transmembrane region" description="Helical" evidence="1">
    <location>
        <begin position="81"/>
        <end position="103"/>
    </location>
</feature>
<dbReference type="KEGG" id="gaw:V144x_04570"/>
<evidence type="ECO:0000313" key="2">
    <source>
        <dbReference type="EMBL" id="QDT95023.1"/>
    </source>
</evidence>
<feature type="transmembrane region" description="Helical" evidence="1">
    <location>
        <begin position="109"/>
        <end position="127"/>
    </location>
</feature>
<dbReference type="EMBL" id="CP037920">
    <property type="protein sequence ID" value="QDT95023.1"/>
    <property type="molecule type" value="Genomic_DNA"/>
</dbReference>
<name>A0A517VPW2_9PLAN</name>
<reference evidence="2 3" key="1">
    <citation type="submission" date="2019-03" db="EMBL/GenBank/DDBJ databases">
        <title>Deep-cultivation of Planctomycetes and their phenomic and genomic characterization uncovers novel biology.</title>
        <authorList>
            <person name="Wiegand S."/>
            <person name="Jogler M."/>
            <person name="Boedeker C."/>
            <person name="Pinto D."/>
            <person name="Vollmers J."/>
            <person name="Rivas-Marin E."/>
            <person name="Kohn T."/>
            <person name="Peeters S.H."/>
            <person name="Heuer A."/>
            <person name="Rast P."/>
            <person name="Oberbeckmann S."/>
            <person name="Bunk B."/>
            <person name="Jeske O."/>
            <person name="Meyerdierks A."/>
            <person name="Storesund J.E."/>
            <person name="Kallscheuer N."/>
            <person name="Luecker S."/>
            <person name="Lage O.M."/>
            <person name="Pohl T."/>
            <person name="Merkel B.J."/>
            <person name="Hornburger P."/>
            <person name="Mueller R.-W."/>
            <person name="Bruemmer F."/>
            <person name="Labrenz M."/>
            <person name="Spormann A.M."/>
            <person name="Op den Camp H."/>
            <person name="Overmann J."/>
            <person name="Amann R."/>
            <person name="Jetten M.S.M."/>
            <person name="Mascher T."/>
            <person name="Medema M.H."/>
            <person name="Devos D.P."/>
            <person name="Kaster A.-K."/>
            <person name="Ovreas L."/>
            <person name="Rohde M."/>
            <person name="Galperin M.Y."/>
            <person name="Jogler C."/>
        </authorList>
    </citation>
    <scope>NUCLEOTIDE SEQUENCE [LARGE SCALE GENOMIC DNA]</scope>
    <source>
        <strain evidence="2 3">V144</strain>
    </source>
</reference>
<accession>A0A517VPW2</accession>
<proteinExistence type="predicted"/>
<dbReference type="AlphaFoldDB" id="A0A517VPW2"/>
<keyword evidence="1" id="KW-0472">Membrane</keyword>
<dbReference type="RefSeq" id="WP_144980733.1">
    <property type="nucleotide sequence ID" value="NZ_CP037920.1"/>
</dbReference>
<feature type="transmembrane region" description="Helical" evidence="1">
    <location>
        <begin position="12"/>
        <end position="34"/>
    </location>
</feature>
<gene>
    <name evidence="2" type="ORF">V144x_04570</name>
</gene>
<organism evidence="2 3">
    <name type="scientific">Gimesia aquarii</name>
    <dbReference type="NCBI Taxonomy" id="2527964"/>
    <lineage>
        <taxon>Bacteria</taxon>
        <taxon>Pseudomonadati</taxon>
        <taxon>Planctomycetota</taxon>
        <taxon>Planctomycetia</taxon>
        <taxon>Planctomycetales</taxon>
        <taxon>Planctomycetaceae</taxon>
        <taxon>Gimesia</taxon>
    </lineage>
</organism>
<sequence>MKPIDLAKAIGVAIALLAINVLVAILVMLVYVFFINSGHPNEFYEAAALRISPWCSHIAGTALFLGAGYLFTRRLHGRNGFLFAVTFTVWYAIIDAATVGFLGAMEIEFLLSMTAKLVAALLGVFCARRTIVNAELKSVN</sequence>
<evidence type="ECO:0000256" key="1">
    <source>
        <dbReference type="SAM" id="Phobius"/>
    </source>
</evidence>
<protein>
    <submittedName>
        <fullName evidence="2">Uncharacterized protein</fullName>
    </submittedName>
</protein>
<dbReference type="Proteomes" id="UP000318704">
    <property type="component" value="Chromosome"/>
</dbReference>
<keyword evidence="1" id="KW-1133">Transmembrane helix</keyword>
<evidence type="ECO:0000313" key="3">
    <source>
        <dbReference type="Proteomes" id="UP000318704"/>
    </source>
</evidence>
<feature type="transmembrane region" description="Helical" evidence="1">
    <location>
        <begin position="54"/>
        <end position="72"/>
    </location>
</feature>
<keyword evidence="1" id="KW-0812">Transmembrane</keyword>